<dbReference type="PANTHER" id="PTHR11890:SF3">
    <property type="entry name" value="INTERLEUKIN-1 RECEPTOR TYPE 2"/>
    <property type="match status" value="1"/>
</dbReference>
<keyword evidence="8" id="KW-0393">Immunoglobulin domain</keyword>
<dbReference type="InterPro" id="IPR036179">
    <property type="entry name" value="Ig-like_dom_sf"/>
</dbReference>
<feature type="domain" description="Ig-like" evidence="11">
    <location>
        <begin position="150"/>
        <end position="243"/>
    </location>
</feature>
<dbReference type="PROSITE" id="PS50835">
    <property type="entry name" value="IG_LIKE"/>
    <property type="match status" value="2"/>
</dbReference>
<feature type="domain" description="Ig-like" evidence="11">
    <location>
        <begin position="253"/>
        <end position="362"/>
    </location>
</feature>
<dbReference type="InterPro" id="IPR013783">
    <property type="entry name" value="Ig-like_fold"/>
</dbReference>
<dbReference type="PROSITE" id="PS50104">
    <property type="entry name" value="TIR"/>
    <property type="match status" value="1"/>
</dbReference>
<keyword evidence="7" id="KW-0325">Glycoprotein</keyword>
<dbReference type="Pfam" id="PF01582">
    <property type="entry name" value="TIR"/>
    <property type="match status" value="2"/>
</dbReference>
<dbReference type="InterPro" id="IPR035897">
    <property type="entry name" value="Toll_tir_struct_dom_sf"/>
</dbReference>
<evidence type="ECO:0000313" key="12">
    <source>
        <dbReference type="Ensembl" id="ENSGWIP00000013476.1"/>
    </source>
</evidence>
<evidence type="ECO:0000256" key="5">
    <source>
        <dbReference type="ARBA" id="ARBA00023027"/>
    </source>
</evidence>
<feature type="transmembrane region" description="Helical" evidence="9">
    <location>
        <begin position="368"/>
        <end position="393"/>
    </location>
</feature>
<keyword evidence="6" id="KW-1015">Disulfide bond</keyword>
<dbReference type="InterPro" id="IPR007110">
    <property type="entry name" value="Ig-like_dom"/>
</dbReference>
<keyword evidence="2" id="KW-0732">Signal</keyword>
<accession>A0A8C5DXS6</accession>
<evidence type="ECO:0000256" key="8">
    <source>
        <dbReference type="ARBA" id="ARBA00023319"/>
    </source>
</evidence>
<name>A0A8C5DXS6_GOUWI</name>
<dbReference type="InterPro" id="IPR003599">
    <property type="entry name" value="Ig_sub"/>
</dbReference>
<evidence type="ECO:0000256" key="6">
    <source>
        <dbReference type="ARBA" id="ARBA00023157"/>
    </source>
</evidence>
<dbReference type="GO" id="GO:0004908">
    <property type="term" value="F:interleukin-1 receptor activity"/>
    <property type="evidence" value="ECO:0007669"/>
    <property type="project" value="InterPro"/>
</dbReference>
<feature type="domain" description="TIR" evidence="10">
    <location>
        <begin position="417"/>
        <end position="624"/>
    </location>
</feature>
<keyword evidence="13" id="KW-1185">Reference proteome</keyword>
<comment type="similarity">
    <text evidence="1">Belongs to the interleukin-1 receptor family.</text>
</comment>
<keyword evidence="5" id="KW-0520">NAD</keyword>
<dbReference type="Ensembl" id="ENSGWIT00000014945.1">
    <property type="protein sequence ID" value="ENSGWIP00000013476.1"/>
    <property type="gene ID" value="ENSGWIG00000007680.1"/>
</dbReference>
<protein>
    <submittedName>
        <fullName evidence="12">Interleukin-1 receptor type 1-like</fullName>
    </submittedName>
</protein>
<dbReference type="OrthoDB" id="6132459at2759"/>
<organism evidence="12 13">
    <name type="scientific">Gouania willdenowi</name>
    <name type="common">Blunt-snouted clingfish</name>
    <name type="synonym">Lepadogaster willdenowi</name>
    <dbReference type="NCBI Taxonomy" id="441366"/>
    <lineage>
        <taxon>Eukaryota</taxon>
        <taxon>Metazoa</taxon>
        <taxon>Chordata</taxon>
        <taxon>Craniata</taxon>
        <taxon>Vertebrata</taxon>
        <taxon>Euteleostomi</taxon>
        <taxon>Actinopterygii</taxon>
        <taxon>Neopterygii</taxon>
        <taxon>Teleostei</taxon>
        <taxon>Neoteleostei</taxon>
        <taxon>Acanthomorphata</taxon>
        <taxon>Ovalentaria</taxon>
        <taxon>Blenniimorphae</taxon>
        <taxon>Blenniiformes</taxon>
        <taxon>Gobiesocoidei</taxon>
        <taxon>Gobiesocidae</taxon>
        <taxon>Gobiesocinae</taxon>
        <taxon>Gouania</taxon>
    </lineage>
</organism>
<evidence type="ECO:0000256" key="4">
    <source>
        <dbReference type="ARBA" id="ARBA00022801"/>
    </source>
</evidence>
<keyword evidence="3" id="KW-0677">Repeat</keyword>
<dbReference type="Proteomes" id="UP000694680">
    <property type="component" value="Chromosome 21"/>
</dbReference>
<reference evidence="12" key="2">
    <citation type="submission" date="2025-08" db="UniProtKB">
        <authorList>
            <consortium name="Ensembl"/>
        </authorList>
    </citation>
    <scope>IDENTIFICATION</scope>
</reference>
<dbReference type="PRINTS" id="PR01536">
    <property type="entry name" value="INTRLKN1R12F"/>
</dbReference>
<dbReference type="GO" id="GO:0016787">
    <property type="term" value="F:hydrolase activity"/>
    <property type="evidence" value="ECO:0007669"/>
    <property type="project" value="UniProtKB-KW"/>
</dbReference>
<evidence type="ECO:0000256" key="2">
    <source>
        <dbReference type="ARBA" id="ARBA00022729"/>
    </source>
</evidence>
<evidence type="ECO:0000256" key="9">
    <source>
        <dbReference type="SAM" id="Phobius"/>
    </source>
</evidence>
<dbReference type="InterPro" id="IPR000157">
    <property type="entry name" value="TIR_dom"/>
</dbReference>
<keyword evidence="4" id="KW-0378">Hydrolase</keyword>
<evidence type="ECO:0000259" key="11">
    <source>
        <dbReference type="PROSITE" id="PS50835"/>
    </source>
</evidence>
<dbReference type="Gene3D" id="3.40.50.10140">
    <property type="entry name" value="Toll/interleukin-1 receptor homology (TIR) domain"/>
    <property type="match status" value="1"/>
</dbReference>
<dbReference type="SUPFAM" id="SSF52200">
    <property type="entry name" value="Toll/Interleukin receptor TIR domain"/>
    <property type="match status" value="2"/>
</dbReference>
<dbReference type="GeneID" id="114455355"/>
<dbReference type="InterPro" id="IPR004074">
    <property type="entry name" value="IL-1_rcpt_I/II-typ"/>
</dbReference>
<dbReference type="AlphaFoldDB" id="A0A8C5DXS6"/>
<evidence type="ECO:0000259" key="10">
    <source>
        <dbReference type="PROSITE" id="PS50104"/>
    </source>
</evidence>
<dbReference type="PANTHER" id="PTHR11890">
    <property type="entry name" value="INTERLEUKIN-1 RECEPTOR FAMILY MEMBER"/>
    <property type="match status" value="1"/>
</dbReference>
<dbReference type="PRINTS" id="PR01537">
    <property type="entry name" value="INTRLKN1R1F"/>
</dbReference>
<dbReference type="RefSeq" id="XP_028292345.1">
    <property type="nucleotide sequence ID" value="XM_028436544.1"/>
</dbReference>
<evidence type="ECO:0000313" key="13">
    <source>
        <dbReference type="Proteomes" id="UP000694680"/>
    </source>
</evidence>
<gene>
    <name evidence="12" type="primary">LOC114455355</name>
</gene>
<reference evidence="12" key="1">
    <citation type="submission" date="2020-06" db="EMBL/GenBank/DDBJ databases">
        <authorList>
            <consortium name="Wellcome Sanger Institute Data Sharing"/>
        </authorList>
    </citation>
    <scope>NUCLEOTIDE SEQUENCE [LARGE SCALE GENOMIC DNA]</scope>
</reference>
<keyword evidence="9" id="KW-1133">Transmembrane helix</keyword>
<proteinExistence type="inferred from homology"/>
<keyword evidence="9" id="KW-0472">Membrane</keyword>
<sequence>MSNTQGEQDELDAFAMGSSSPLGSLLLVFGLVEVHAGFIPENCTDYGLQFERVFSVPGEAAMLNTTLVSPDVFDFRTVPYNVTWFNSKTGREISNLTGRLHAAGETLWLLNTTRDDSGDYVGVVRTPSKCYMQATKLIVDLPSDGECGRPQKTEQMLTKGAHDKLHCPLKDYISKLDSYNIPSSLQWFKGCDPIVDGTGGYEYRSKTKLTIKGVKSHHSDSYTCTLTFTLGGTTGSVSESIIANVIDLYSLVPQVHNPANTTIKAKLGSNLTQRCLVFVPGIGQPFIDVWWWVGNEMIFNMHPSDGIYTSLIRSWSEEVPKIGTWIERLLMLPALREEDLNTNYTCRVQSSRGHPEAYFTLQPEDPNIMLPIGLVLCGVMVLFIISVILFYTFKIDIVLSFRRAFPVFYKCEDSDGKLFDAYVAYPQPHAHGYSKEVEVFALQTLPHVLENKCDYKLFIAGRDCLPGQAIVDSVEENLQASRRFLLLYNASTFTGSHADSLRCNNNNTISDERDCNVKSKTNKNLDGCEKVYPNNRQQLECVEAMHRALLERSLKVILVELEEVSPAQMAHFPESVRHLRRKQGAVHRWKNRRTKTCMSCAEDEEKAEDSRSSSRFWKEIRYHMPVRGKRKTYPEKTALLNL</sequence>
<dbReference type="Gene3D" id="2.60.40.10">
    <property type="entry name" value="Immunoglobulins"/>
    <property type="match status" value="3"/>
</dbReference>
<dbReference type="SMART" id="SM00255">
    <property type="entry name" value="TIR"/>
    <property type="match status" value="1"/>
</dbReference>
<evidence type="ECO:0000256" key="3">
    <source>
        <dbReference type="ARBA" id="ARBA00022737"/>
    </source>
</evidence>
<evidence type="ECO:0000256" key="1">
    <source>
        <dbReference type="ARBA" id="ARBA00009752"/>
    </source>
</evidence>
<keyword evidence="9" id="KW-0812">Transmembrane</keyword>
<dbReference type="SMART" id="SM00409">
    <property type="entry name" value="IG"/>
    <property type="match status" value="3"/>
</dbReference>
<evidence type="ECO:0000256" key="7">
    <source>
        <dbReference type="ARBA" id="ARBA00023180"/>
    </source>
</evidence>
<dbReference type="InterPro" id="IPR015621">
    <property type="entry name" value="IL-1_rcpt_fam"/>
</dbReference>
<dbReference type="SUPFAM" id="SSF48726">
    <property type="entry name" value="Immunoglobulin"/>
    <property type="match status" value="2"/>
</dbReference>
<reference evidence="12" key="3">
    <citation type="submission" date="2025-09" db="UniProtKB">
        <authorList>
            <consortium name="Ensembl"/>
        </authorList>
    </citation>
    <scope>IDENTIFICATION</scope>
</reference>